<dbReference type="Proteomes" id="UP000233365">
    <property type="component" value="Unassembled WGS sequence"/>
</dbReference>
<dbReference type="RefSeq" id="WP_101245535.1">
    <property type="nucleotide sequence ID" value="NZ_PGTS01000001.1"/>
</dbReference>
<organism evidence="1 2">
    <name type="scientific">Thalassospira povalilytica</name>
    <dbReference type="NCBI Taxonomy" id="732237"/>
    <lineage>
        <taxon>Bacteria</taxon>
        <taxon>Pseudomonadati</taxon>
        <taxon>Pseudomonadota</taxon>
        <taxon>Alphaproteobacteria</taxon>
        <taxon>Rhodospirillales</taxon>
        <taxon>Thalassospiraceae</taxon>
        <taxon>Thalassospira</taxon>
    </lineage>
</organism>
<reference evidence="1 2" key="1">
    <citation type="submission" date="2017-11" db="EMBL/GenBank/DDBJ databases">
        <title>Biodiversity and function of Thalassospira species in the particle-attached aromatic-hydrocarbon-degrading consortia from the surface seawater of the China South Sea.</title>
        <authorList>
            <person name="Dong C."/>
            <person name="Liu R."/>
            <person name="Shao Z."/>
        </authorList>
    </citation>
    <scope>NUCLEOTIDE SEQUENCE [LARGE SCALE GENOMIC DNA]</scope>
    <source>
        <strain evidence="1 2">139Z-12</strain>
    </source>
</reference>
<accession>A0ABX4RD91</accession>
<protein>
    <recommendedName>
        <fullName evidence="3">Teichoic acid biosynthesis protein</fullName>
    </recommendedName>
</protein>
<name>A0ABX4RD91_9PROT</name>
<proteinExistence type="predicted"/>
<sequence>MSAKMKKKIKLWLRAMGLIGFAEAAQRYWISSSRRRLELFVLSKLRDENIWIDPKDIDVTVGVVWETRLNQLLDIQESERVRVLRIPRAVFHPGWFRYLRSFVREAKSVPMGEYSLDHYFDKKYNKGRKKFREYCLKVFKVISKEYKIDTFVMPKVNDDWAVDCIMALNEGGYKLLVDDRESIITSQRMKVVAPKLKELLNIKFDRLLVHNELHKKLFLDAGIPEKLIEVNGMPQTDYWFSKKCWKDGKSIHSNISSEKIKILYFSFGPRTYMNFYYGDEKRDWSSLCADYHDVILKILEESSDRVQIIYKTGGKPLRDLYPGFETFQAGAKRYIENHSLLMLDGSYSSFDLIRNCDLVLGFQTSGLLEAMFTDVPIVYGGWGELFDEIKDTLLPLHECEGVHHAKSRDDLYGIIRAHLFGKITRSLSEEQRQSRIRMREIYFNRADGAVSRRLLRAVKEISKNSSRGGQG</sequence>
<gene>
    <name evidence="1" type="ORF">CU041_01745</name>
</gene>
<evidence type="ECO:0000313" key="1">
    <source>
        <dbReference type="EMBL" id="PKR52355.1"/>
    </source>
</evidence>
<evidence type="ECO:0000313" key="2">
    <source>
        <dbReference type="Proteomes" id="UP000233365"/>
    </source>
</evidence>
<evidence type="ECO:0008006" key="3">
    <source>
        <dbReference type="Google" id="ProtNLM"/>
    </source>
</evidence>
<dbReference type="SUPFAM" id="SSF53756">
    <property type="entry name" value="UDP-Glycosyltransferase/glycogen phosphorylase"/>
    <property type="match status" value="1"/>
</dbReference>
<dbReference type="EMBL" id="PGTS01000001">
    <property type="protein sequence ID" value="PKR52355.1"/>
    <property type="molecule type" value="Genomic_DNA"/>
</dbReference>
<comment type="caution">
    <text evidence="1">The sequence shown here is derived from an EMBL/GenBank/DDBJ whole genome shotgun (WGS) entry which is preliminary data.</text>
</comment>
<keyword evidence="2" id="KW-1185">Reference proteome</keyword>